<feature type="non-terminal residue" evidence="2">
    <location>
        <position position="1"/>
    </location>
</feature>
<evidence type="ECO:0000313" key="3">
    <source>
        <dbReference type="Proteomes" id="UP001488838"/>
    </source>
</evidence>
<reference evidence="2 3" key="1">
    <citation type="journal article" date="2023" name="bioRxiv">
        <title>Conserved and derived expression patterns and positive selection on dental genes reveal complex evolutionary context of ever-growing rodent molars.</title>
        <authorList>
            <person name="Calamari Z.T."/>
            <person name="Song A."/>
            <person name="Cohen E."/>
            <person name="Akter M."/>
            <person name="Roy R.D."/>
            <person name="Hallikas O."/>
            <person name="Christensen M.M."/>
            <person name="Li P."/>
            <person name="Marangoni P."/>
            <person name="Jernvall J."/>
            <person name="Klein O.D."/>
        </authorList>
    </citation>
    <scope>NUCLEOTIDE SEQUENCE [LARGE SCALE GENOMIC DNA]</scope>
    <source>
        <strain evidence="2">V071</strain>
    </source>
</reference>
<accession>A0AAW0ICD4</accession>
<sequence>NTNLVFGGKENSGDYEKTFSDYGLCYYFLHGEEEYDLFENRKKESTEFRFEISPRKHNLCVVMEPIVLQLKEFEGKILVSVTKKGLNISDAKAKSSRKRKQQNLKTSAKL</sequence>
<evidence type="ECO:0000256" key="1">
    <source>
        <dbReference type="SAM" id="MobiDB-lite"/>
    </source>
</evidence>
<dbReference type="Proteomes" id="UP001488838">
    <property type="component" value="Unassembled WGS sequence"/>
</dbReference>
<dbReference type="AlphaFoldDB" id="A0AAW0ICD4"/>
<feature type="region of interest" description="Disordered" evidence="1">
    <location>
        <begin position="91"/>
        <end position="110"/>
    </location>
</feature>
<name>A0AAW0ICD4_MYOGA</name>
<keyword evidence="3" id="KW-1185">Reference proteome</keyword>
<gene>
    <name evidence="2" type="ORF">U0070_006982</name>
</gene>
<proteinExistence type="predicted"/>
<protein>
    <submittedName>
        <fullName evidence="2">Uncharacterized protein</fullName>
    </submittedName>
</protein>
<evidence type="ECO:0000313" key="2">
    <source>
        <dbReference type="EMBL" id="KAK7811929.1"/>
    </source>
</evidence>
<comment type="caution">
    <text evidence="2">The sequence shown here is derived from an EMBL/GenBank/DDBJ whole genome shotgun (WGS) entry which is preliminary data.</text>
</comment>
<dbReference type="EMBL" id="JBBHLL010000162">
    <property type="protein sequence ID" value="KAK7811929.1"/>
    <property type="molecule type" value="Genomic_DNA"/>
</dbReference>
<organism evidence="2 3">
    <name type="scientific">Myodes glareolus</name>
    <name type="common">Bank vole</name>
    <name type="synonym">Clethrionomys glareolus</name>
    <dbReference type="NCBI Taxonomy" id="447135"/>
    <lineage>
        <taxon>Eukaryota</taxon>
        <taxon>Metazoa</taxon>
        <taxon>Chordata</taxon>
        <taxon>Craniata</taxon>
        <taxon>Vertebrata</taxon>
        <taxon>Euteleostomi</taxon>
        <taxon>Mammalia</taxon>
        <taxon>Eutheria</taxon>
        <taxon>Euarchontoglires</taxon>
        <taxon>Glires</taxon>
        <taxon>Rodentia</taxon>
        <taxon>Myomorpha</taxon>
        <taxon>Muroidea</taxon>
        <taxon>Cricetidae</taxon>
        <taxon>Arvicolinae</taxon>
        <taxon>Myodes</taxon>
    </lineage>
</organism>